<dbReference type="Proteomes" id="UP001152797">
    <property type="component" value="Unassembled WGS sequence"/>
</dbReference>
<keyword evidence="4" id="KW-1185">Reference proteome</keyword>
<evidence type="ECO:0000313" key="2">
    <source>
        <dbReference type="EMBL" id="CAL1167973.1"/>
    </source>
</evidence>
<dbReference type="EMBL" id="CAMXCT020006445">
    <property type="protein sequence ID" value="CAL1167973.1"/>
    <property type="molecule type" value="Genomic_DNA"/>
</dbReference>
<name>A0A9P1DTM2_9DINO</name>
<gene>
    <name evidence="1" type="ORF">C1SCF055_LOCUS39491</name>
</gene>
<protein>
    <submittedName>
        <fullName evidence="3">Oryzain alpha chain</fullName>
    </submittedName>
</protein>
<sequence length="146" mass="16143">MPQIYEANSFSPATLTLSWGPQSYLSGDVSSCNFSRWDLQLAKVAPDGSLESWLPLTHCFYEGSRQQHSCQVDDLDFLQYYQVRFAELCEDSALDSLYNWTHPILIRGALAGSPVNITMTVLSQSDVHIGLGLGSKNSGQNARVPL</sequence>
<evidence type="ECO:0000313" key="3">
    <source>
        <dbReference type="EMBL" id="CAL4801910.1"/>
    </source>
</evidence>
<reference evidence="1" key="1">
    <citation type="submission" date="2022-10" db="EMBL/GenBank/DDBJ databases">
        <authorList>
            <person name="Chen Y."/>
            <person name="Dougan E. K."/>
            <person name="Chan C."/>
            <person name="Rhodes N."/>
            <person name="Thang M."/>
        </authorList>
    </citation>
    <scope>NUCLEOTIDE SEQUENCE</scope>
</reference>
<reference evidence="2" key="2">
    <citation type="submission" date="2024-04" db="EMBL/GenBank/DDBJ databases">
        <authorList>
            <person name="Chen Y."/>
            <person name="Shah S."/>
            <person name="Dougan E. K."/>
            <person name="Thang M."/>
            <person name="Chan C."/>
        </authorList>
    </citation>
    <scope>NUCLEOTIDE SEQUENCE [LARGE SCALE GENOMIC DNA]</scope>
</reference>
<evidence type="ECO:0000313" key="4">
    <source>
        <dbReference type="Proteomes" id="UP001152797"/>
    </source>
</evidence>
<evidence type="ECO:0000313" key="1">
    <source>
        <dbReference type="EMBL" id="CAI4014598.1"/>
    </source>
</evidence>
<dbReference type="AlphaFoldDB" id="A0A9P1DTM2"/>
<organism evidence="1">
    <name type="scientific">Cladocopium goreaui</name>
    <dbReference type="NCBI Taxonomy" id="2562237"/>
    <lineage>
        <taxon>Eukaryota</taxon>
        <taxon>Sar</taxon>
        <taxon>Alveolata</taxon>
        <taxon>Dinophyceae</taxon>
        <taxon>Suessiales</taxon>
        <taxon>Symbiodiniaceae</taxon>
        <taxon>Cladocopium</taxon>
    </lineage>
</organism>
<comment type="caution">
    <text evidence="1">The sequence shown here is derived from an EMBL/GenBank/DDBJ whole genome shotgun (WGS) entry which is preliminary data.</text>
</comment>
<dbReference type="EMBL" id="CAMXCT010006445">
    <property type="protein sequence ID" value="CAI4014598.1"/>
    <property type="molecule type" value="Genomic_DNA"/>
</dbReference>
<accession>A0A9P1DTM2</accession>
<proteinExistence type="predicted"/>
<dbReference type="EMBL" id="CAMXCT030006445">
    <property type="protein sequence ID" value="CAL4801910.1"/>
    <property type="molecule type" value="Genomic_DNA"/>
</dbReference>